<protein>
    <submittedName>
        <fullName evidence="1">Uncharacterized protein</fullName>
    </submittedName>
</protein>
<organism evidence="1 2">
    <name type="scientific">Bauldia litoralis</name>
    <dbReference type="NCBI Taxonomy" id="665467"/>
    <lineage>
        <taxon>Bacteria</taxon>
        <taxon>Pseudomonadati</taxon>
        <taxon>Pseudomonadota</taxon>
        <taxon>Alphaproteobacteria</taxon>
        <taxon>Hyphomicrobiales</taxon>
        <taxon>Kaistiaceae</taxon>
        <taxon>Bauldia</taxon>
    </lineage>
</organism>
<accession>A0A1G6BQ14</accession>
<dbReference type="AlphaFoldDB" id="A0A1G6BQ14"/>
<gene>
    <name evidence="1" type="ORF">SAMN02982931_01714</name>
</gene>
<dbReference type="EMBL" id="FMXQ01000003">
    <property type="protein sequence ID" value="SDB22732.1"/>
    <property type="molecule type" value="Genomic_DNA"/>
</dbReference>
<dbReference type="OrthoDB" id="8451130at2"/>
<reference evidence="1 2" key="1">
    <citation type="submission" date="2016-10" db="EMBL/GenBank/DDBJ databases">
        <authorList>
            <person name="de Groot N.N."/>
        </authorList>
    </citation>
    <scope>NUCLEOTIDE SEQUENCE [LARGE SCALE GENOMIC DNA]</scope>
    <source>
        <strain evidence="1 2">ATCC 35022</strain>
    </source>
</reference>
<keyword evidence="2" id="KW-1185">Reference proteome</keyword>
<evidence type="ECO:0000313" key="2">
    <source>
        <dbReference type="Proteomes" id="UP000199071"/>
    </source>
</evidence>
<evidence type="ECO:0000313" key="1">
    <source>
        <dbReference type="EMBL" id="SDB22732.1"/>
    </source>
</evidence>
<proteinExistence type="predicted"/>
<dbReference type="RefSeq" id="WP_090875993.1">
    <property type="nucleotide sequence ID" value="NZ_FMXQ01000003.1"/>
</dbReference>
<sequence>MTSILASRSHSHDAPTPQYRPYRFTYCFNGTEWSVDIPALSLSEAKERVKVLGFARYEGEVSANHGRAERTERRTGAWFRKAMRSA</sequence>
<name>A0A1G6BQ14_9HYPH</name>
<dbReference type="Proteomes" id="UP000199071">
    <property type="component" value="Unassembled WGS sequence"/>
</dbReference>